<evidence type="ECO:0000313" key="3">
    <source>
        <dbReference type="EMBL" id="MBD1398949.1"/>
    </source>
</evidence>
<accession>A0ABR7XL03</accession>
<dbReference type="Pfam" id="PF13568">
    <property type="entry name" value="OMP_b-brl_2"/>
    <property type="match status" value="1"/>
</dbReference>
<name>A0ABR7XL03_9BACT</name>
<feature type="domain" description="Outer membrane protein beta-barrel" evidence="2">
    <location>
        <begin position="210"/>
        <end position="388"/>
    </location>
</feature>
<evidence type="ECO:0000256" key="1">
    <source>
        <dbReference type="SAM" id="SignalP"/>
    </source>
</evidence>
<dbReference type="Proteomes" id="UP000625551">
    <property type="component" value="Unassembled WGS sequence"/>
</dbReference>
<feature type="chain" id="PRO_5046500963" evidence="1">
    <location>
        <begin position="20"/>
        <end position="414"/>
    </location>
</feature>
<sequence length="414" mass="47201">MKQLYILLFALFVSLPSIAQSNYQPGYILMADGNKQVGQLDYKSDRQHARHISFRSNSEATPVRYNPNELVGYGFEEGKRYESANVMGPDSLPQQSFLEVLVKGGSSLYFMKTEESNDRFFIRKNNEPLQELTQEKRRIEAESGAKYTTTLKHYIGTLNYLFLDCPTVQPQLERTKLEQASLIKLVSAYNTCTAPQQEQYVKAAKSGLVIEKGLTIGATMTNTSFSSGNYFSFFYLENSEIAASVDFSGGLFLNIGATKINENFRLHTGAMFYRYSGAGNFERHQSAEQYDKFHYDFEASYLKVPLMVRYTLPGKKLQPYLNAGLQNGFLLSGSSHVEKESKWHERTTIDSEKMFSELRFYEQGLQAGLGVQMPYYKENNLNVELRYEKNNGFSPYKNIRHVNQVASVLLGMSF</sequence>
<comment type="caution">
    <text evidence="3">The sequence shown here is derived from an EMBL/GenBank/DDBJ whole genome shotgun (WGS) entry which is preliminary data.</text>
</comment>
<protein>
    <submittedName>
        <fullName evidence="3">PorT family protein</fullName>
    </submittedName>
</protein>
<dbReference type="SUPFAM" id="SSF56925">
    <property type="entry name" value="OMPA-like"/>
    <property type="match status" value="1"/>
</dbReference>
<keyword evidence="4" id="KW-1185">Reference proteome</keyword>
<gene>
    <name evidence="3" type="ORF">H9Q13_17395</name>
</gene>
<dbReference type="InterPro" id="IPR011250">
    <property type="entry name" value="OMP/PagP_B-barrel"/>
</dbReference>
<dbReference type="RefSeq" id="WP_191185072.1">
    <property type="nucleotide sequence ID" value="NZ_JACXAJ010000012.1"/>
</dbReference>
<dbReference type="InterPro" id="IPR025665">
    <property type="entry name" value="Beta-barrel_OMP_2"/>
</dbReference>
<evidence type="ECO:0000313" key="4">
    <source>
        <dbReference type="Proteomes" id="UP000625551"/>
    </source>
</evidence>
<proteinExistence type="predicted"/>
<organism evidence="3 4">
    <name type="scientific">Pontibacter aquaedesilientis</name>
    <dbReference type="NCBI Taxonomy" id="2766980"/>
    <lineage>
        <taxon>Bacteria</taxon>
        <taxon>Pseudomonadati</taxon>
        <taxon>Bacteroidota</taxon>
        <taxon>Cytophagia</taxon>
        <taxon>Cytophagales</taxon>
        <taxon>Hymenobacteraceae</taxon>
        <taxon>Pontibacter</taxon>
    </lineage>
</organism>
<dbReference type="EMBL" id="JACXAJ010000012">
    <property type="protein sequence ID" value="MBD1398949.1"/>
    <property type="molecule type" value="Genomic_DNA"/>
</dbReference>
<feature type="signal peptide" evidence="1">
    <location>
        <begin position="1"/>
        <end position="19"/>
    </location>
</feature>
<keyword evidence="1" id="KW-0732">Signal</keyword>
<reference evidence="3 4" key="1">
    <citation type="submission" date="2020-09" db="EMBL/GenBank/DDBJ databases">
        <title>Genome sequencing and assembly of Pontibacter sp.</title>
        <authorList>
            <person name="Chhetri G."/>
        </authorList>
    </citation>
    <scope>NUCLEOTIDE SEQUENCE [LARGE SCALE GENOMIC DNA]</scope>
    <source>
        <strain evidence="3 4">JH31</strain>
    </source>
</reference>
<evidence type="ECO:0000259" key="2">
    <source>
        <dbReference type="Pfam" id="PF13568"/>
    </source>
</evidence>